<gene>
    <name evidence="2" type="ORF">DCHRY22_LOCUS3396</name>
</gene>
<evidence type="ECO:0000313" key="2">
    <source>
        <dbReference type="EMBL" id="CAG9561982.1"/>
    </source>
</evidence>
<proteinExistence type="predicted"/>
<feature type="compositionally biased region" description="Pro residues" evidence="1">
    <location>
        <begin position="47"/>
        <end position="59"/>
    </location>
</feature>
<comment type="caution">
    <text evidence="2">The sequence shown here is derived from an EMBL/GenBank/DDBJ whole genome shotgun (WGS) entry which is preliminary data.</text>
</comment>
<feature type="region of interest" description="Disordered" evidence="1">
    <location>
        <begin position="28"/>
        <end position="74"/>
    </location>
</feature>
<organism evidence="2 3">
    <name type="scientific">Danaus chrysippus</name>
    <name type="common">African queen</name>
    <dbReference type="NCBI Taxonomy" id="151541"/>
    <lineage>
        <taxon>Eukaryota</taxon>
        <taxon>Metazoa</taxon>
        <taxon>Ecdysozoa</taxon>
        <taxon>Arthropoda</taxon>
        <taxon>Hexapoda</taxon>
        <taxon>Insecta</taxon>
        <taxon>Pterygota</taxon>
        <taxon>Neoptera</taxon>
        <taxon>Endopterygota</taxon>
        <taxon>Lepidoptera</taxon>
        <taxon>Glossata</taxon>
        <taxon>Ditrysia</taxon>
        <taxon>Papilionoidea</taxon>
        <taxon>Nymphalidae</taxon>
        <taxon>Danainae</taxon>
        <taxon>Danaini</taxon>
        <taxon>Danaina</taxon>
        <taxon>Danaus</taxon>
        <taxon>Anosia</taxon>
    </lineage>
</organism>
<dbReference type="AlphaFoldDB" id="A0A8J2QFU7"/>
<reference evidence="2" key="1">
    <citation type="submission" date="2021-09" db="EMBL/GenBank/DDBJ databases">
        <authorList>
            <person name="Martin H S."/>
        </authorList>
    </citation>
    <scope>NUCLEOTIDE SEQUENCE</scope>
</reference>
<dbReference type="OrthoDB" id="7449460at2759"/>
<sequence>MGSGHESKAHTHGLNALSGGKLHRVSHVLGSESVGERLTAGVERGPPLAPAAPRRPLPPMNDNNGRRSTRPQTE</sequence>
<dbReference type="EMBL" id="CAKASE010000047">
    <property type="protein sequence ID" value="CAG9561982.1"/>
    <property type="molecule type" value="Genomic_DNA"/>
</dbReference>
<evidence type="ECO:0000256" key="1">
    <source>
        <dbReference type="SAM" id="MobiDB-lite"/>
    </source>
</evidence>
<evidence type="ECO:0000313" key="3">
    <source>
        <dbReference type="Proteomes" id="UP000789524"/>
    </source>
</evidence>
<dbReference type="Proteomes" id="UP000789524">
    <property type="component" value="Unassembled WGS sequence"/>
</dbReference>
<feature type="region of interest" description="Disordered" evidence="1">
    <location>
        <begin position="1"/>
        <end position="20"/>
    </location>
</feature>
<protein>
    <submittedName>
        <fullName evidence="2">(African queen) hypothetical protein</fullName>
    </submittedName>
</protein>
<keyword evidence="3" id="KW-1185">Reference proteome</keyword>
<accession>A0A8J2QFU7</accession>
<name>A0A8J2QFU7_9NEOP</name>